<dbReference type="Proteomes" id="UP000489600">
    <property type="component" value="Unassembled WGS sequence"/>
</dbReference>
<feature type="compositionally biased region" description="Polar residues" evidence="1">
    <location>
        <begin position="10"/>
        <end position="21"/>
    </location>
</feature>
<reference evidence="2" key="1">
    <citation type="submission" date="2019-07" db="EMBL/GenBank/DDBJ databases">
        <authorList>
            <person name="Dittberner H."/>
        </authorList>
    </citation>
    <scope>NUCLEOTIDE SEQUENCE [LARGE SCALE GENOMIC DNA]</scope>
</reference>
<proteinExistence type="predicted"/>
<keyword evidence="3" id="KW-1185">Reference proteome</keyword>
<evidence type="ECO:0000256" key="1">
    <source>
        <dbReference type="SAM" id="MobiDB-lite"/>
    </source>
</evidence>
<sequence length="64" mass="7209">MNMVKVNFFSRKNGTFTGTERSSGKPAPSVENNDELELSAARLAAETVENQKKCQIRRQSGRRH</sequence>
<name>A0A565AZ28_9BRAS</name>
<evidence type="ECO:0000313" key="3">
    <source>
        <dbReference type="Proteomes" id="UP000489600"/>
    </source>
</evidence>
<dbReference type="EMBL" id="CABITT030000002">
    <property type="protein sequence ID" value="VVA94651.1"/>
    <property type="molecule type" value="Genomic_DNA"/>
</dbReference>
<evidence type="ECO:0000313" key="2">
    <source>
        <dbReference type="EMBL" id="VVA94651.1"/>
    </source>
</evidence>
<dbReference type="AlphaFoldDB" id="A0A565AZ28"/>
<comment type="caution">
    <text evidence="2">The sequence shown here is derived from an EMBL/GenBank/DDBJ whole genome shotgun (WGS) entry which is preliminary data.</text>
</comment>
<organism evidence="2 3">
    <name type="scientific">Arabis nemorensis</name>
    <dbReference type="NCBI Taxonomy" id="586526"/>
    <lineage>
        <taxon>Eukaryota</taxon>
        <taxon>Viridiplantae</taxon>
        <taxon>Streptophyta</taxon>
        <taxon>Embryophyta</taxon>
        <taxon>Tracheophyta</taxon>
        <taxon>Spermatophyta</taxon>
        <taxon>Magnoliopsida</taxon>
        <taxon>eudicotyledons</taxon>
        <taxon>Gunneridae</taxon>
        <taxon>Pentapetalae</taxon>
        <taxon>rosids</taxon>
        <taxon>malvids</taxon>
        <taxon>Brassicales</taxon>
        <taxon>Brassicaceae</taxon>
        <taxon>Arabideae</taxon>
        <taxon>Arabis</taxon>
    </lineage>
</organism>
<gene>
    <name evidence="2" type="ORF">ANE_LOCUS5096</name>
</gene>
<feature type="region of interest" description="Disordered" evidence="1">
    <location>
        <begin position="9"/>
        <end position="32"/>
    </location>
</feature>
<protein>
    <submittedName>
        <fullName evidence="2">Uncharacterized protein</fullName>
    </submittedName>
</protein>
<accession>A0A565AZ28</accession>